<name>A0A173VY45_PARDI</name>
<protein>
    <submittedName>
        <fullName evidence="3">Alpha/beta hydrolase family</fullName>
    </submittedName>
</protein>
<accession>A0A173VY45</accession>
<dbReference type="SUPFAM" id="SSF53474">
    <property type="entry name" value="alpha/beta-Hydrolases"/>
    <property type="match status" value="1"/>
</dbReference>
<dbReference type="PANTHER" id="PTHR43265:SF1">
    <property type="entry name" value="ESTERASE ESTD"/>
    <property type="match status" value="1"/>
</dbReference>
<dbReference type="RefSeq" id="WP_044545441.1">
    <property type="nucleotide sequence ID" value="NZ_CDRH01000247.1"/>
</dbReference>
<dbReference type="InterPro" id="IPR029058">
    <property type="entry name" value="AB_hydrolase_fold"/>
</dbReference>
<dbReference type="Pfam" id="PF12146">
    <property type="entry name" value="Hydrolase_4"/>
    <property type="match status" value="1"/>
</dbReference>
<dbReference type="Proteomes" id="UP000095591">
    <property type="component" value="Unassembled WGS sequence"/>
</dbReference>
<feature type="signal peptide" evidence="1">
    <location>
        <begin position="1"/>
        <end position="20"/>
    </location>
</feature>
<dbReference type="AlphaFoldDB" id="A0A173VY45"/>
<evidence type="ECO:0000256" key="1">
    <source>
        <dbReference type="SAM" id="SignalP"/>
    </source>
</evidence>
<dbReference type="GO" id="GO:0052689">
    <property type="term" value="F:carboxylic ester hydrolase activity"/>
    <property type="evidence" value="ECO:0007669"/>
    <property type="project" value="TreeGrafter"/>
</dbReference>
<proteinExistence type="predicted"/>
<evidence type="ECO:0000313" key="4">
    <source>
        <dbReference type="Proteomes" id="UP000095591"/>
    </source>
</evidence>
<keyword evidence="1" id="KW-0732">Signal</keyword>
<gene>
    <name evidence="3" type="ORF">ERS852429_03887</name>
</gene>
<keyword evidence="3" id="KW-0378">Hydrolase</keyword>
<organism evidence="3 4">
    <name type="scientific">Parabacteroides distasonis</name>
    <dbReference type="NCBI Taxonomy" id="823"/>
    <lineage>
        <taxon>Bacteria</taxon>
        <taxon>Pseudomonadati</taxon>
        <taxon>Bacteroidota</taxon>
        <taxon>Bacteroidia</taxon>
        <taxon>Bacteroidales</taxon>
        <taxon>Tannerellaceae</taxon>
        <taxon>Parabacteroides</taxon>
    </lineage>
</organism>
<feature type="domain" description="Serine aminopeptidase S33" evidence="2">
    <location>
        <begin position="83"/>
        <end position="186"/>
    </location>
</feature>
<sequence>MKKKLIAFVCFLLVSLSGLPQLPVRLNERPVVLNTSTGALKGKMVTPNQESGYPVVLIIPGSGLTDMDGNSAALPGKNNPLRYLAEGLAGKGIASLRYDKRGIASSASAGKDEYSMRFEDGIKDARGWIDYLSKDKRISGIYVLGHSEGALVGMAASVDNPKVKGYISVAGAGRPAYEIIEEQMAGQSEVIRNMVRSINTSLKEGKLVPDVPIGLQALFRSSVQPYMISWYTYNPQEIIKKLKVPVLILQGDKDMQVSVKDAELLKRSQPSADYHLIGNMNHLMKTCDTMDQQKQMATYTDPALPLHKDVLILIEKFVSKP</sequence>
<reference evidence="3 4" key="1">
    <citation type="submission" date="2015-09" db="EMBL/GenBank/DDBJ databases">
        <authorList>
            <consortium name="Pathogen Informatics"/>
        </authorList>
    </citation>
    <scope>NUCLEOTIDE SEQUENCE [LARGE SCALE GENOMIC DNA]</scope>
    <source>
        <strain evidence="3 4">2789STDY5608872</strain>
    </source>
</reference>
<dbReference type="PANTHER" id="PTHR43265">
    <property type="entry name" value="ESTERASE ESTD"/>
    <property type="match status" value="1"/>
</dbReference>
<evidence type="ECO:0000259" key="2">
    <source>
        <dbReference type="Pfam" id="PF12146"/>
    </source>
</evidence>
<dbReference type="Gene3D" id="3.40.50.1820">
    <property type="entry name" value="alpha/beta hydrolase"/>
    <property type="match status" value="1"/>
</dbReference>
<feature type="chain" id="PRO_5008014263" evidence="1">
    <location>
        <begin position="21"/>
        <end position="321"/>
    </location>
</feature>
<dbReference type="InterPro" id="IPR022742">
    <property type="entry name" value="Hydrolase_4"/>
</dbReference>
<dbReference type="EMBL" id="CYXP01000011">
    <property type="protein sequence ID" value="CUN32014.1"/>
    <property type="molecule type" value="Genomic_DNA"/>
</dbReference>
<evidence type="ECO:0000313" key="3">
    <source>
        <dbReference type="EMBL" id="CUN32014.1"/>
    </source>
</evidence>
<dbReference type="InterPro" id="IPR053145">
    <property type="entry name" value="AB_hydrolase_Est10"/>
</dbReference>